<dbReference type="NCBIfam" id="TIGR00666">
    <property type="entry name" value="PBP4"/>
    <property type="match status" value="1"/>
</dbReference>
<comment type="caution">
    <text evidence="3">The sequence shown here is derived from an EMBL/GenBank/DDBJ whole genome shotgun (WGS) entry which is preliminary data.</text>
</comment>
<keyword evidence="3" id="KW-0645">Protease</keyword>
<reference evidence="3" key="1">
    <citation type="submission" date="2016-10" db="EMBL/GenBank/DDBJ databases">
        <title>Sequence of Gallionella enrichment culture.</title>
        <authorList>
            <person name="Poehlein A."/>
            <person name="Muehling M."/>
            <person name="Daniel R."/>
        </authorList>
    </citation>
    <scope>NUCLEOTIDE SEQUENCE</scope>
</reference>
<dbReference type="Gene3D" id="3.40.710.10">
    <property type="entry name" value="DD-peptidase/beta-lactamase superfamily"/>
    <property type="match status" value="1"/>
</dbReference>
<dbReference type="Pfam" id="PF02113">
    <property type="entry name" value="Peptidase_S13"/>
    <property type="match status" value="1"/>
</dbReference>
<dbReference type="GO" id="GO:0009002">
    <property type="term" value="F:serine-type D-Ala-D-Ala carboxypeptidase activity"/>
    <property type="evidence" value="ECO:0007669"/>
    <property type="project" value="UniProtKB-EC"/>
</dbReference>
<dbReference type="InterPro" id="IPR000667">
    <property type="entry name" value="Peptidase_S13"/>
</dbReference>
<accession>A0A1J5SGR8</accession>
<organism evidence="3">
    <name type="scientific">mine drainage metagenome</name>
    <dbReference type="NCBI Taxonomy" id="410659"/>
    <lineage>
        <taxon>unclassified sequences</taxon>
        <taxon>metagenomes</taxon>
        <taxon>ecological metagenomes</taxon>
    </lineage>
</organism>
<name>A0A1J5SGR8_9ZZZZ</name>
<dbReference type="PANTHER" id="PTHR30023">
    <property type="entry name" value="D-ALANYL-D-ALANINE CARBOXYPEPTIDASE"/>
    <property type="match status" value="1"/>
</dbReference>
<keyword evidence="2 3" id="KW-0378">Hydrolase</keyword>
<comment type="similarity">
    <text evidence="1">Belongs to the peptidase S13 family.</text>
</comment>
<dbReference type="AlphaFoldDB" id="A0A1J5SGR8"/>
<dbReference type="InterPro" id="IPR012338">
    <property type="entry name" value="Beta-lactam/transpept-like"/>
</dbReference>
<evidence type="ECO:0000256" key="1">
    <source>
        <dbReference type="ARBA" id="ARBA00006096"/>
    </source>
</evidence>
<evidence type="ECO:0000256" key="2">
    <source>
        <dbReference type="ARBA" id="ARBA00022801"/>
    </source>
</evidence>
<dbReference type="PANTHER" id="PTHR30023:SF0">
    <property type="entry name" value="PENICILLIN-SENSITIVE CARBOXYPEPTIDASE A"/>
    <property type="match status" value="1"/>
</dbReference>
<dbReference type="EC" id="3.4.16.4" evidence="3"/>
<dbReference type="PRINTS" id="PR00922">
    <property type="entry name" value="DADACBPTASE3"/>
</dbReference>
<dbReference type="GO" id="GO:0000270">
    <property type="term" value="P:peptidoglycan metabolic process"/>
    <property type="evidence" value="ECO:0007669"/>
    <property type="project" value="TreeGrafter"/>
</dbReference>
<dbReference type="SUPFAM" id="SSF56601">
    <property type="entry name" value="beta-lactamase/transpeptidase-like"/>
    <property type="match status" value="1"/>
</dbReference>
<dbReference type="GO" id="GO:0006508">
    <property type="term" value="P:proteolysis"/>
    <property type="evidence" value="ECO:0007669"/>
    <property type="project" value="InterPro"/>
</dbReference>
<keyword evidence="3" id="KW-0121">Carboxypeptidase</keyword>
<dbReference type="EMBL" id="MLJW01000067">
    <property type="protein sequence ID" value="OIR03357.1"/>
    <property type="molecule type" value="Genomic_DNA"/>
</dbReference>
<proteinExistence type="inferred from homology"/>
<dbReference type="Gene3D" id="3.50.80.20">
    <property type="entry name" value="D-Ala-D-Ala carboxypeptidase C, peptidase S13"/>
    <property type="match status" value="1"/>
</dbReference>
<evidence type="ECO:0000313" key="3">
    <source>
        <dbReference type="EMBL" id="OIR03357.1"/>
    </source>
</evidence>
<protein>
    <submittedName>
        <fullName evidence="3">D-alanyl-D-alanine carboxypeptidase DacC</fullName>
        <ecNumber evidence="3">3.4.16.4</ecNumber>
    </submittedName>
</protein>
<sequence>MKHLYVLLLLCLATSVQAVSLPATVTQKLKEAHIPQSGIAVVVREVGKRAPLISINAQRPMSPASTMKLLTTFAALDLLGPAYTWKTEAYIDGDLKDGVLNGNLILKGYGDPKFTIEQFWLWLGELRARGLREIRGDLILDRSYFDLPPYNPGEFDDDPMRAYNVGPDALLINFNTLRLRYMPDGAGLKVVTEPPLDGMTLDNQLTPNDNKVNCDNWDDSFLVQPKGDSVVLQGDYPMGCGEREQNLSVMPHTRYVGALFSAVWKELGGTLQGTEREGVVGSNARLSSVHRSEPLSAIIRDINKFSNNVMARQLFLTLGQAGPSLDEPSASTTTDANESFNAHPLSIERSLFVMQTWLARNRLDFKEVVLENGAGLSRKERISAAHMAQLLQHAYDDPLSAELQASLPILGVDGSVKRRLKDSPAASHAHLKTGTLEGVKTVAGYVKSQSGKEWIVVFFINHPYAKAEQSAQDALIEWVARK</sequence>
<gene>
    <name evidence="3" type="primary">dacC_4</name>
    <name evidence="3" type="ORF">GALL_146290</name>
</gene>